<organism evidence="2 3">
    <name type="scientific">Nicotiana attenuata</name>
    <name type="common">Coyote tobacco</name>
    <dbReference type="NCBI Taxonomy" id="49451"/>
    <lineage>
        <taxon>Eukaryota</taxon>
        <taxon>Viridiplantae</taxon>
        <taxon>Streptophyta</taxon>
        <taxon>Embryophyta</taxon>
        <taxon>Tracheophyta</taxon>
        <taxon>Spermatophyta</taxon>
        <taxon>Magnoliopsida</taxon>
        <taxon>eudicotyledons</taxon>
        <taxon>Gunneridae</taxon>
        <taxon>Pentapetalae</taxon>
        <taxon>asterids</taxon>
        <taxon>lamiids</taxon>
        <taxon>Solanales</taxon>
        <taxon>Solanaceae</taxon>
        <taxon>Nicotianoideae</taxon>
        <taxon>Nicotianeae</taxon>
        <taxon>Nicotiana</taxon>
    </lineage>
</organism>
<proteinExistence type="predicted"/>
<feature type="non-terminal residue" evidence="2">
    <location>
        <position position="1"/>
    </location>
</feature>
<keyword evidence="3" id="KW-1185">Reference proteome</keyword>
<sequence length="97" mass="11152">YEEGEYAYDSDKKYEEDEDEYVSKSWADQVEDEKGNEADSLVNYEACDEQNTSPTNSQKINTPISKAVTGKKKNKVQKVRDETLKMHDKQAHNSAKK</sequence>
<dbReference type="Proteomes" id="UP000187609">
    <property type="component" value="Unassembled WGS sequence"/>
</dbReference>
<evidence type="ECO:0000256" key="1">
    <source>
        <dbReference type="SAM" id="MobiDB-lite"/>
    </source>
</evidence>
<feature type="region of interest" description="Disordered" evidence="1">
    <location>
        <begin position="1"/>
        <end position="37"/>
    </location>
</feature>
<comment type="caution">
    <text evidence="2">The sequence shown here is derived from an EMBL/GenBank/DDBJ whole genome shotgun (WGS) entry which is preliminary data.</text>
</comment>
<dbReference type="AlphaFoldDB" id="A0A314KLR8"/>
<dbReference type="Gramene" id="OIT30391">
    <property type="protein sequence ID" value="OIT30391"/>
    <property type="gene ID" value="A4A49_56113"/>
</dbReference>
<protein>
    <submittedName>
        <fullName evidence="2">Uncharacterized protein</fullName>
    </submittedName>
</protein>
<evidence type="ECO:0000313" key="3">
    <source>
        <dbReference type="Proteomes" id="UP000187609"/>
    </source>
</evidence>
<reference evidence="2" key="1">
    <citation type="submission" date="2016-11" db="EMBL/GenBank/DDBJ databases">
        <title>The genome of Nicotiana attenuata.</title>
        <authorList>
            <person name="Xu S."/>
            <person name="Brockmoeller T."/>
            <person name="Gaquerel E."/>
            <person name="Navarro A."/>
            <person name="Kuhl H."/>
            <person name="Gase K."/>
            <person name="Ling Z."/>
            <person name="Zhou W."/>
            <person name="Kreitzer C."/>
            <person name="Stanke M."/>
            <person name="Tang H."/>
            <person name="Lyons E."/>
            <person name="Pandey P."/>
            <person name="Pandey S.P."/>
            <person name="Timmermann B."/>
            <person name="Baldwin I.T."/>
        </authorList>
    </citation>
    <scope>NUCLEOTIDE SEQUENCE [LARGE SCALE GENOMIC DNA]</scope>
    <source>
        <strain evidence="2">UT</strain>
    </source>
</reference>
<gene>
    <name evidence="2" type="ORF">A4A49_56113</name>
</gene>
<dbReference type="EMBL" id="MJEQ01001528">
    <property type="protein sequence ID" value="OIT30391.1"/>
    <property type="molecule type" value="Genomic_DNA"/>
</dbReference>
<evidence type="ECO:0000313" key="2">
    <source>
        <dbReference type="EMBL" id="OIT30391.1"/>
    </source>
</evidence>
<accession>A0A314KLR8</accession>
<name>A0A314KLR8_NICAT</name>